<dbReference type="RefSeq" id="WP_014465223.1">
    <property type="nucleotide sequence ID" value="NC_017167.1"/>
</dbReference>
<dbReference type="EMBL" id="CP002902">
    <property type="protein sequence ID" value="AEJ44390.1"/>
    <property type="molecule type" value="Genomic_DNA"/>
</dbReference>
<organism evidence="1 2">
    <name type="scientific">Alicyclobacillus acidocaldarius (strain Tc-4-1)</name>
    <name type="common">Bacillus acidocaldarius</name>
    <dbReference type="NCBI Taxonomy" id="1048834"/>
    <lineage>
        <taxon>Bacteria</taxon>
        <taxon>Bacillati</taxon>
        <taxon>Bacillota</taxon>
        <taxon>Bacilli</taxon>
        <taxon>Bacillales</taxon>
        <taxon>Alicyclobacillaceae</taxon>
        <taxon>Alicyclobacillus</taxon>
    </lineage>
</organism>
<reference evidence="2" key="2">
    <citation type="submission" date="2011-06" db="EMBL/GenBank/DDBJ databases">
        <title>The complete genome sequence of Alicyclobacillus acidocaldarius sp. Tc-4-1.</title>
        <authorList>
            <person name="Chen Y."/>
            <person name="He Y."/>
            <person name="Dong Z."/>
            <person name="Hu S."/>
        </authorList>
    </citation>
    <scope>NUCLEOTIDE SEQUENCE [LARGE SCALE GENOMIC DNA]</scope>
    <source>
        <strain evidence="2">Tc-4-1</strain>
    </source>
</reference>
<proteinExistence type="predicted"/>
<dbReference type="KEGG" id="aad:TC41_2491"/>
<dbReference type="AlphaFoldDB" id="F8IH36"/>
<reference evidence="1 2" key="1">
    <citation type="journal article" date="2011" name="J. Bacteriol.">
        <title>Complete Genome Sequence of Alicyclobacillus acidocaldarius Strain Tc-4-1.</title>
        <authorList>
            <person name="Chen Y."/>
            <person name="He Y."/>
            <person name="Zhang B."/>
            <person name="Yang J."/>
            <person name="Li W."/>
            <person name="Dong Z."/>
            <person name="Hu S."/>
        </authorList>
    </citation>
    <scope>NUCLEOTIDE SEQUENCE [LARGE SCALE GENOMIC DNA]</scope>
    <source>
        <strain evidence="1 2">Tc-4-1</strain>
    </source>
</reference>
<dbReference type="HOGENOM" id="CLU_2285476_0_0_9"/>
<dbReference type="Proteomes" id="UP000000292">
    <property type="component" value="Chromosome"/>
</dbReference>
<name>F8IH36_ALIAT</name>
<evidence type="ECO:0000313" key="1">
    <source>
        <dbReference type="EMBL" id="AEJ44390.1"/>
    </source>
</evidence>
<accession>F8IH36</accession>
<sequence>MFEFAVWEQGRVRMKRGLCLGVVEEGEYPPVYEGRGFRMAYDPNKPCDETRLLMAVPRFCKVSVVHTIYLVVPQAVTPKDREALRQAIVQNSTSEAETICGA</sequence>
<dbReference type="PATRIC" id="fig|1048834.4.peg.2352"/>
<dbReference type="STRING" id="1048834.TC41_2491"/>
<protein>
    <submittedName>
        <fullName evidence="1">Uncharacterized protein</fullName>
    </submittedName>
</protein>
<gene>
    <name evidence="1" type="ordered locus">TC41_2491</name>
</gene>
<evidence type="ECO:0000313" key="2">
    <source>
        <dbReference type="Proteomes" id="UP000000292"/>
    </source>
</evidence>
<dbReference type="OrthoDB" id="2376417at2"/>